<organism evidence="2 3">
    <name type="scientific">Neolewinella lacunae</name>
    <dbReference type="NCBI Taxonomy" id="1517758"/>
    <lineage>
        <taxon>Bacteria</taxon>
        <taxon>Pseudomonadati</taxon>
        <taxon>Bacteroidota</taxon>
        <taxon>Saprospiria</taxon>
        <taxon>Saprospirales</taxon>
        <taxon>Lewinellaceae</taxon>
        <taxon>Neolewinella</taxon>
    </lineage>
</organism>
<evidence type="ECO:0000313" key="2">
    <source>
        <dbReference type="EMBL" id="MBC6993157.1"/>
    </source>
</evidence>
<feature type="region of interest" description="Disordered" evidence="1">
    <location>
        <begin position="103"/>
        <end position="126"/>
    </location>
</feature>
<dbReference type="EMBL" id="JACSIT010000052">
    <property type="protein sequence ID" value="MBC6993157.1"/>
    <property type="molecule type" value="Genomic_DNA"/>
</dbReference>
<protein>
    <submittedName>
        <fullName evidence="2">Uncharacterized protein</fullName>
    </submittedName>
</protein>
<dbReference type="AlphaFoldDB" id="A0A923PMB3"/>
<sequence>MNKSDYLRNFEKNGGNSLTWHEYGHYLHFKHHFNYNFASYATHVGLPSIGSAAGMGTYGNNHSRNPTESTADILSAGFFRKSLHRYTNRVFVQTQLSTVTGAIASKRRSSSRSEPPQTDGPQWAFV</sequence>
<gene>
    <name evidence="2" type="ORF">H9S92_03220</name>
</gene>
<accession>A0A923PMB3</accession>
<name>A0A923PMB3_9BACT</name>
<reference evidence="2" key="1">
    <citation type="submission" date="2020-08" db="EMBL/GenBank/DDBJ databases">
        <title>Lewinella bacteria from marine environments.</title>
        <authorList>
            <person name="Zhong Y."/>
        </authorList>
    </citation>
    <scope>NUCLEOTIDE SEQUENCE</scope>
    <source>
        <strain evidence="2">KCTC 42187</strain>
    </source>
</reference>
<keyword evidence="3" id="KW-1185">Reference proteome</keyword>
<comment type="caution">
    <text evidence="2">The sequence shown here is derived from an EMBL/GenBank/DDBJ whole genome shotgun (WGS) entry which is preliminary data.</text>
</comment>
<evidence type="ECO:0000313" key="3">
    <source>
        <dbReference type="Proteomes" id="UP000650081"/>
    </source>
</evidence>
<evidence type="ECO:0000256" key="1">
    <source>
        <dbReference type="SAM" id="MobiDB-lite"/>
    </source>
</evidence>
<proteinExistence type="predicted"/>
<dbReference type="Proteomes" id="UP000650081">
    <property type="component" value="Unassembled WGS sequence"/>
</dbReference>